<organism evidence="1 2">
    <name type="scientific">Paenibacillus gyeongsangnamensis</name>
    <dbReference type="NCBI Taxonomy" id="3388067"/>
    <lineage>
        <taxon>Bacteria</taxon>
        <taxon>Bacillati</taxon>
        <taxon>Bacillota</taxon>
        <taxon>Bacilli</taxon>
        <taxon>Bacillales</taxon>
        <taxon>Paenibacillaceae</taxon>
        <taxon>Paenibacillus</taxon>
    </lineage>
</organism>
<protein>
    <submittedName>
        <fullName evidence="1">Uncharacterized protein</fullName>
    </submittedName>
</protein>
<proteinExistence type="predicted"/>
<dbReference type="RefSeq" id="WP_269882570.1">
    <property type="nucleotide sequence ID" value="NZ_JAQAGZ010000010.1"/>
</dbReference>
<gene>
    <name evidence="1" type="ORF">O9H85_16800</name>
</gene>
<dbReference type="Proteomes" id="UP001527882">
    <property type="component" value="Unassembled WGS sequence"/>
</dbReference>
<sequence length="77" mass="8418">MIFAPMSVNLLGFKVNVLDRDSTLSFGPSQKIDVFISSKQNMGFGENNGDLSPIFVPMDIILDSDVLDNVPNKNSIV</sequence>
<accession>A0ABT4QAZ1</accession>
<name>A0ABT4QAZ1_9BACL</name>
<comment type="caution">
    <text evidence="1">The sequence shown here is derived from an EMBL/GenBank/DDBJ whole genome shotgun (WGS) entry which is preliminary data.</text>
</comment>
<evidence type="ECO:0000313" key="2">
    <source>
        <dbReference type="Proteomes" id="UP001527882"/>
    </source>
</evidence>
<evidence type="ECO:0000313" key="1">
    <source>
        <dbReference type="EMBL" id="MCZ8514052.1"/>
    </source>
</evidence>
<dbReference type="EMBL" id="JAQAGZ010000010">
    <property type="protein sequence ID" value="MCZ8514052.1"/>
    <property type="molecule type" value="Genomic_DNA"/>
</dbReference>
<keyword evidence="2" id="KW-1185">Reference proteome</keyword>
<reference evidence="1 2" key="1">
    <citation type="submission" date="2022-12" db="EMBL/GenBank/DDBJ databases">
        <title>Draft genome sequence of Paenibacillus sp. dW9.</title>
        <authorList>
            <person name="Choi E.-W."/>
            <person name="Kim D.-U."/>
        </authorList>
    </citation>
    <scope>NUCLEOTIDE SEQUENCE [LARGE SCALE GENOMIC DNA]</scope>
    <source>
        <strain evidence="2">dW9</strain>
    </source>
</reference>